<dbReference type="Gene3D" id="2.60.120.200">
    <property type="match status" value="1"/>
</dbReference>
<dbReference type="InterPro" id="IPR013320">
    <property type="entry name" value="ConA-like_dom_sf"/>
</dbReference>
<dbReference type="PANTHER" id="PTHR43301">
    <property type="entry name" value="ARABINAN ENDO-1,5-ALPHA-L-ARABINOSIDASE"/>
    <property type="match status" value="1"/>
</dbReference>
<dbReference type="Proteomes" id="UP000285744">
    <property type="component" value="Unassembled WGS sequence"/>
</dbReference>
<dbReference type="InterPro" id="IPR041542">
    <property type="entry name" value="GH43_C2"/>
</dbReference>
<dbReference type="InterPro" id="IPR050727">
    <property type="entry name" value="GH43_arabinanases"/>
</dbReference>
<dbReference type="InterPro" id="IPR023296">
    <property type="entry name" value="Glyco_hydro_beta-prop_sf"/>
</dbReference>
<dbReference type="SUPFAM" id="SSF49899">
    <property type="entry name" value="Concanavalin A-like lectins/glucanases"/>
    <property type="match status" value="1"/>
</dbReference>
<evidence type="ECO:0000256" key="4">
    <source>
        <dbReference type="ARBA" id="ARBA00023295"/>
    </source>
</evidence>
<feature type="signal peptide" evidence="8">
    <location>
        <begin position="1"/>
        <end position="26"/>
    </location>
</feature>
<keyword evidence="4" id="KW-0326">Glycosidase</keyword>
<feature type="active site" description="Proton donor" evidence="5">
    <location>
        <position position="228"/>
    </location>
</feature>
<comment type="pathway">
    <text evidence="1">Glycan metabolism; L-arabinan degradation.</text>
</comment>
<evidence type="ECO:0000256" key="1">
    <source>
        <dbReference type="ARBA" id="ARBA00004834"/>
    </source>
</evidence>
<feature type="active site" description="Proton acceptor" evidence="5">
    <location>
        <position position="50"/>
    </location>
</feature>
<dbReference type="AlphaFoldDB" id="A0A420F700"/>
<accession>A0A420F700</accession>
<evidence type="ECO:0000256" key="7">
    <source>
        <dbReference type="SAM" id="MobiDB-lite"/>
    </source>
</evidence>
<evidence type="ECO:0000313" key="11">
    <source>
        <dbReference type="Proteomes" id="UP000285744"/>
    </source>
</evidence>
<feature type="compositionally biased region" description="Polar residues" evidence="7">
    <location>
        <begin position="280"/>
        <end position="292"/>
    </location>
</feature>
<feature type="domain" description="Beta-xylosidase C-terminal Concanavalin A-like" evidence="9">
    <location>
        <begin position="548"/>
        <end position="740"/>
    </location>
</feature>
<dbReference type="Gene3D" id="2.60.120.560">
    <property type="entry name" value="Exo-inulinase, domain 1"/>
    <property type="match status" value="1"/>
</dbReference>
<evidence type="ECO:0000256" key="6">
    <source>
        <dbReference type="PIRSR" id="PIRSR606710-2"/>
    </source>
</evidence>
<sequence length="742" mass="79418">MGHLRRGGALAATLGLLLAGSAAAPAAAEPRSAVPYRNPISAGVGDTFADPVIVRGDDGYWYAYGTTDPLREGERSFHRVPTARSADLVDWTYVGDAFGPDQRPPYAAPGAAYWAPDVRRIGDRYVMYMTVTDTTVSPEGSDYAIGAATAPTPTGPWTFADEPVVAPRPGGGGGYLWTIDPSQFTDTDGTSYLYYGSYYGGVSVTELSPDGLRAVGTPTLVAIDNKFEGTYVLRHDGWYYLFASTANCCAGPATGYSVQVGRARSPRGPFLDRDGVPLTASRTGGTPVLTQNGNRWIGTGHNGFLTDLSGQDWIVYHAIDRADPYLDEPFGINERPMLLDRLDWIDGWPTVNAGAGPSDGTRPAPVTTGPVDERFDRAGLAGWRRIGGDWRVADGRLTGGGTLTSRTTVGGDVRAEADLRLTGARSAGITLADRVEVRVDAAAGALVARDGRRTASAPLPAGFDPAHRHNLAVEVRGRQLVAELSPARLGDQVAVVELRLERPVAGRITLRADGGTAEFDNVSAVRLFQPVRAAVPAPRVGRELVAYSDEFADGLGPAWSWIREDPAATVAGGALRWPTQAADLTGTGNTASVLLRDAPAGDYVVETKVTLDLGEETVRNYQQAGLVAYVDDDRFARLAQVAIWNTRQVEYGYELPFAGQPVYGGTIVGTPATTTWLRLAHRVDPANGEHEFRAASSRDGRHWTWGGVWTFPADTTPRIGLVAHGGNQPPVTAEFDYVRFYR</sequence>
<evidence type="ECO:0000256" key="5">
    <source>
        <dbReference type="PIRSR" id="PIRSR606710-1"/>
    </source>
</evidence>
<reference evidence="10 11" key="1">
    <citation type="journal article" date="2018" name="Int. J. Syst. Evol. Microbiol.">
        <title>Micromonospora globbae sp. nov., an endophytic actinomycete isolated from roots of Globba winitii C. H. Wright.</title>
        <authorList>
            <person name="Kuncharoen N."/>
            <person name="Pittayakhajonwut P."/>
            <person name="Tanasupawat S."/>
        </authorList>
    </citation>
    <scope>NUCLEOTIDE SEQUENCE [LARGE SCALE GENOMIC DNA]</scope>
    <source>
        <strain evidence="10 11">WPS1-2</strain>
    </source>
</reference>
<evidence type="ECO:0000256" key="3">
    <source>
        <dbReference type="ARBA" id="ARBA00022801"/>
    </source>
</evidence>
<dbReference type="PANTHER" id="PTHR43301:SF3">
    <property type="entry name" value="ARABINAN ENDO-1,5-ALPHA-L-ARABINOSIDASE A-RELATED"/>
    <property type="match status" value="1"/>
</dbReference>
<name>A0A420F700_9ACTN</name>
<dbReference type="GO" id="GO:0004553">
    <property type="term" value="F:hydrolase activity, hydrolyzing O-glycosyl compounds"/>
    <property type="evidence" value="ECO:0007669"/>
    <property type="project" value="InterPro"/>
</dbReference>
<protein>
    <submittedName>
        <fullName evidence="10">Glycoside hydrolase family 43</fullName>
    </submittedName>
</protein>
<keyword evidence="8" id="KW-0732">Signal</keyword>
<evidence type="ECO:0000313" key="10">
    <source>
        <dbReference type="EMBL" id="RKF28718.1"/>
    </source>
</evidence>
<dbReference type="GO" id="GO:0005975">
    <property type="term" value="P:carbohydrate metabolic process"/>
    <property type="evidence" value="ECO:0007669"/>
    <property type="project" value="InterPro"/>
</dbReference>
<keyword evidence="3 10" id="KW-0378">Hydrolase</keyword>
<dbReference type="RefSeq" id="WP_120326805.1">
    <property type="nucleotide sequence ID" value="NZ_RAQQ01000002.1"/>
</dbReference>
<dbReference type="OrthoDB" id="9801455at2"/>
<dbReference type="Pfam" id="PF04616">
    <property type="entry name" value="Glyco_hydro_43"/>
    <property type="match status" value="1"/>
</dbReference>
<dbReference type="SUPFAM" id="SSF75005">
    <property type="entry name" value="Arabinanase/levansucrase/invertase"/>
    <property type="match status" value="1"/>
</dbReference>
<gene>
    <name evidence="10" type="ORF">D7I43_02965</name>
</gene>
<dbReference type="Pfam" id="PF17851">
    <property type="entry name" value="GH43_C2"/>
    <property type="match status" value="1"/>
</dbReference>
<dbReference type="Gene3D" id="2.115.10.20">
    <property type="entry name" value="Glycosyl hydrolase domain, family 43"/>
    <property type="match status" value="1"/>
</dbReference>
<feature type="region of interest" description="Disordered" evidence="7">
    <location>
        <begin position="269"/>
        <end position="292"/>
    </location>
</feature>
<comment type="similarity">
    <text evidence="2">Belongs to the glycosyl hydrolase 43 family.</text>
</comment>
<feature type="chain" id="PRO_5038773997" evidence="8">
    <location>
        <begin position="27"/>
        <end position="742"/>
    </location>
</feature>
<feature type="site" description="Important for catalytic activity, responsible for pKa modulation of the active site Glu and correct orientation of both the proton donor and substrate" evidence="6">
    <location>
        <position position="180"/>
    </location>
</feature>
<evidence type="ECO:0000256" key="8">
    <source>
        <dbReference type="SAM" id="SignalP"/>
    </source>
</evidence>
<evidence type="ECO:0000256" key="2">
    <source>
        <dbReference type="ARBA" id="ARBA00009865"/>
    </source>
</evidence>
<organism evidence="10 11">
    <name type="scientific">Micromonospora globbae</name>
    <dbReference type="NCBI Taxonomy" id="1894969"/>
    <lineage>
        <taxon>Bacteria</taxon>
        <taxon>Bacillati</taxon>
        <taxon>Actinomycetota</taxon>
        <taxon>Actinomycetes</taxon>
        <taxon>Micromonosporales</taxon>
        <taxon>Micromonosporaceae</taxon>
        <taxon>Micromonospora</taxon>
    </lineage>
</organism>
<proteinExistence type="inferred from homology"/>
<dbReference type="CDD" id="cd18616">
    <property type="entry name" value="GH43_ABN-like"/>
    <property type="match status" value="1"/>
</dbReference>
<comment type="caution">
    <text evidence="10">The sequence shown here is derived from an EMBL/GenBank/DDBJ whole genome shotgun (WGS) entry which is preliminary data.</text>
</comment>
<evidence type="ECO:0000259" key="9">
    <source>
        <dbReference type="Pfam" id="PF17851"/>
    </source>
</evidence>
<dbReference type="InterPro" id="IPR006710">
    <property type="entry name" value="Glyco_hydro_43"/>
</dbReference>
<dbReference type="EMBL" id="RAQQ01000002">
    <property type="protein sequence ID" value="RKF28718.1"/>
    <property type="molecule type" value="Genomic_DNA"/>
</dbReference>